<proteinExistence type="predicted"/>
<comment type="subcellular location">
    <subcellularLocation>
        <location evidence="1">Secreted</location>
    </subcellularLocation>
</comment>
<gene>
    <name evidence="4" type="ORF">FK004_12245</name>
</gene>
<dbReference type="PROSITE" id="PS51677">
    <property type="entry name" value="NODB"/>
    <property type="match status" value="1"/>
</dbReference>
<dbReference type="InterPro" id="IPR002509">
    <property type="entry name" value="NODB_dom"/>
</dbReference>
<organism evidence="4 5">
    <name type="scientific">Flavobacterium kingsejongi</name>
    <dbReference type="NCBI Taxonomy" id="1678728"/>
    <lineage>
        <taxon>Bacteria</taxon>
        <taxon>Pseudomonadati</taxon>
        <taxon>Bacteroidota</taxon>
        <taxon>Flavobacteriia</taxon>
        <taxon>Flavobacteriales</taxon>
        <taxon>Flavobacteriaceae</taxon>
        <taxon>Flavobacterium</taxon>
    </lineage>
</organism>
<sequence>MASLPVLMYHNVSEDKNKSFRLTISTVKLEEQFRYFSENNYTTFHFSELENRIALPPKSIVITFDDVTTNQFLHAVPLLKKYGLKATFFIPFYYLGKTDEWNKGAEKIMTLSELQAIDPSLIEFGYHSSRHRHYAKLSDAEIQEDFDESERIIAANGLKVYPALAFPYGNYPKKEPQKSRFQELLKKNNIKFGLKIGNRRNKFPFKNTFEVQRIDVKGEDSFLKFRLKLKFGKLKLF</sequence>
<dbReference type="OrthoDB" id="9778320at2"/>
<dbReference type="RefSeq" id="WP_108737481.1">
    <property type="nucleotide sequence ID" value="NZ_CP020919.1"/>
</dbReference>
<dbReference type="KEGG" id="fki:FK004_12245"/>
<dbReference type="GO" id="GO:0005576">
    <property type="term" value="C:extracellular region"/>
    <property type="evidence" value="ECO:0007669"/>
    <property type="project" value="UniProtKB-SubCell"/>
</dbReference>
<dbReference type="AlphaFoldDB" id="A0A2S1LQB3"/>
<evidence type="ECO:0000256" key="1">
    <source>
        <dbReference type="ARBA" id="ARBA00004613"/>
    </source>
</evidence>
<evidence type="ECO:0000313" key="5">
    <source>
        <dbReference type="Proteomes" id="UP000244677"/>
    </source>
</evidence>
<dbReference type="SUPFAM" id="SSF88713">
    <property type="entry name" value="Glycoside hydrolase/deacetylase"/>
    <property type="match status" value="1"/>
</dbReference>
<dbReference type="Gene3D" id="3.20.20.370">
    <property type="entry name" value="Glycoside hydrolase/deacetylase"/>
    <property type="match status" value="1"/>
</dbReference>
<dbReference type="EMBL" id="CP020919">
    <property type="protein sequence ID" value="AWG25937.1"/>
    <property type="molecule type" value="Genomic_DNA"/>
</dbReference>
<dbReference type="PANTHER" id="PTHR34216:SF3">
    <property type="entry name" value="POLY-BETA-1,6-N-ACETYL-D-GLUCOSAMINE N-DEACETYLASE"/>
    <property type="match status" value="1"/>
</dbReference>
<dbReference type="GO" id="GO:0005975">
    <property type="term" value="P:carbohydrate metabolic process"/>
    <property type="evidence" value="ECO:0007669"/>
    <property type="project" value="InterPro"/>
</dbReference>
<accession>A0A2S1LQB3</accession>
<evidence type="ECO:0000313" key="4">
    <source>
        <dbReference type="EMBL" id="AWG25937.1"/>
    </source>
</evidence>
<protein>
    <submittedName>
        <fullName evidence="4">Polysaccharide deacetylase</fullName>
    </submittedName>
</protein>
<dbReference type="Pfam" id="PF01522">
    <property type="entry name" value="Polysacc_deac_1"/>
    <property type="match status" value="1"/>
</dbReference>
<reference evidence="4 5" key="1">
    <citation type="submission" date="2017-04" db="EMBL/GenBank/DDBJ databases">
        <title>Complete genome sequence of Flavobacterium kingsejong AJ004.</title>
        <authorList>
            <person name="Lee P.C."/>
        </authorList>
    </citation>
    <scope>NUCLEOTIDE SEQUENCE [LARGE SCALE GENOMIC DNA]</scope>
    <source>
        <strain evidence="4 5">AJ004</strain>
    </source>
</reference>
<dbReference type="InterPro" id="IPR011330">
    <property type="entry name" value="Glyco_hydro/deAcase_b/a-brl"/>
</dbReference>
<dbReference type="CDD" id="cd10918">
    <property type="entry name" value="CE4_NodB_like_5s_6s"/>
    <property type="match status" value="1"/>
</dbReference>
<dbReference type="Proteomes" id="UP000244677">
    <property type="component" value="Chromosome"/>
</dbReference>
<dbReference type="InterPro" id="IPR051398">
    <property type="entry name" value="Polysacch_Deacetylase"/>
</dbReference>
<dbReference type="GO" id="GO:0016810">
    <property type="term" value="F:hydrolase activity, acting on carbon-nitrogen (but not peptide) bonds"/>
    <property type="evidence" value="ECO:0007669"/>
    <property type="project" value="InterPro"/>
</dbReference>
<dbReference type="PANTHER" id="PTHR34216">
    <property type="match status" value="1"/>
</dbReference>
<evidence type="ECO:0000256" key="2">
    <source>
        <dbReference type="ARBA" id="ARBA00022729"/>
    </source>
</evidence>
<keyword evidence="5" id="KW-1185">Reference proteome</keyword>
<feature type="domain" description="NodB homology" evidence="3">
    <location>
        <begin position="58"/>
        <end position="237"/>
    </location>
</feature>
<name>A0A2S1LQB3_9FLAO</name>
<keyword evidence="2" id="KW-0732">Signal</keyword>
<evidence type="ECO:0000259" key="3">
    <source>
        <dbReference type="PROSITE" id="PS51677"/>
    </source>
</evidence>